<keyword evidence="4" id="KW-0472">Membrane</keyword>
<dbReference type="RefSeq" id="WP_073238585.1">
    <property type="nucleotide sequence ID" value="NZ_FQUQ01000009.1"/>
</dbReference>
<sequence>MIYFINRNTIFNKAVITVLLIAVISMNFSCKKALDVQSTRLSTEKTQWTTLEDGLSGLLGMYALMRTAMASNNTHWLMGELRLGDFQATSRSDLKAIIRGDLKASYPIMNEITNWRRFYSVINSTSLFIERSGEILAKDKRYTKVNNDVDIAQARALRAFAYFYMVRIWGDVPLITSSHDGQFEEHAKTDQKKVLAFAEAELLAAAKVLPIYYGLNDPQLPGDYYGRNRDSWNGVLLTKISAYSILSHLSAWQGRYVDTEVYTKFVMDNYQKDGSQSSPRYISMDDLTENGFYSPFAFKRGVQIVGFAFEYGNGEATANGHIEQLTLAAPLIRKPVPDMFVPKDTIRSAFKDLKDLRFGLDTVTKLYRTNYFLNYNTEMPIFKKINVRQNGDLGNDGTFAVFSSAVLFTRLEEITLLRAEALAVLGARNEAIDALNTASSRRGATGFSNTSNADVIDAIFAERRRELMGEGWRWYDLVRYNRIKRNNPAFNRLLDENGIYWPISRDVLNANKLIVQNSYWN</sequence>
<name>A0A1M5P8E4_9SPHI</name>
<evidence type="ECO:0000256" key="5">
    <source>
        <dbReference type="ARBA" id="ARBA00023237"/>
    </source>
</evidence>
<dbReference type="AlphaFoldDB" id="A0A1M5P8E4"/>
<dbReference type="InterPro" id="IPR012944">
    <property type="entry name" value="SusD_RagB_dom"/>
</dbReference>
<dbReference type="OrthoDB" id="9773740at2"/>
<keyword evidence="3" id="KW-0732">Signal</keyword>
<dbReference type="InterPro" id="IPR011990">
    <property type="entry name" value="TPR-like_helical_dom_sf"/>
</dbReference>
<evidence type="ECO:0000256" key="1">
    <source>
        <dbReference type="ARBA" id="ARBA00004442"/>
    </source>
</evidence>
<dbReference type="Proteomes" id="UP000184287">
    <property type="component" value="Unassembled WGS sequence"/>
</dbReference>
<dbReference type="STRING" id="288992.SAMN04488522_10948"/>
<comment type="subcellular location">
    <subcellularLocation>
        <location evidence="1">Cell outer membrane</location>
    </subcellularLocation>
</comment>
<accession>A0A1M5P8E4</accession>
<evidence type="ECO:0000256" key="3">
    <source>
        <dbReference type="ARBA" id="ARBA00022729"/>
    </source>
</evidence>
<dbReference type="Gene3D" id="1.25.40.390">
    <property type="match status" value="1"/>
</dbReference>
<evidence type="ECO:0000256" key="2">
    <source>
        <dbReference type="ARBA" id="ARBA00006275"/>
    </source>
</evidence>
<keyword evidence="8" id="KW-1185">Reference proteome</keyword>
<feature type="domain" description="RagB/SusD" evidence="6">
    <location>
        <begin position="403"/>
        <end position="520"/>
    </location>
</feature>
<proteinExistence type="inferred from homology"/>
<protein>
    <submittedName>
        <fullName evidence="7">Starch-binding associating with outer membrane</fullName>
    </submittedName>
</protein>
<evidence type="ECO:0000259" key="6">
    <source>
        <dbReference type="Pfam" id="PF07980"/>
    </source>
</evidence>
<comment type="similarity">
    <text evidence="2">Belongs to the SusD family.</text>
</comment>
<evidence type="ECO:0000313" key="8">
    <source>
        <dbReference type="Proteomes" id="UP000184287"/>
    </source>
</evidence>
<keyword evidence="5" id="KW-0998">Cell outer membrane</keyword>
<dbReference type="Pfam" id="PF07980">
    <property type="entry name" value="SusD_RagB"/>
    <property type="match status" value="1"/>
</dbReference>
<evidence type="ECO:0000256" key="4">
    <source>
        <dbReference type="ARBA" id="ARBA00023136"/>
    </source>
</evidence>
<dbReference type="SUPFAM" id="SSF48452">
    <property type="entry name" value="TPR-like"/>
    <property type="match status" value="1"/>
</dbReference>
<gene>
    <name evidence="7" type="ORF">SAMN04488522_10948</name>
</gene>
<organism evidence="7 8">
    <name type="scientific">Pedobacter caeni</name>
    <dbReference type="NCBI Taxonomy" id="288992"/>
    <lineage>
        <taxon>Bacteria</taxon>
        <taxon>Pseudomonadati</taxon>
        <taxon>Bacteroidota</taxon>
        <taxon>Sphingobacteriia</taxon>
        <taxon>Sphingobacteriales</taxon>
        <taxon>Sphingobacteriaceae</taxon>
        <taxon>Pedobacter</taxon>
    </lineage>
</organism>
<dbReference type="GO" id="GO:0009279">
    <property type="term" value="C:cell outer membrane"/>
    <property type="evidence" value="ECO:0007669"/>
    <property type="project" value="UniProtKB-SubCell"/>
</dbReference>
<dbReference type="EMBL" id="FQUQ01000009">
    <property type="protein sequence ID" value="SHG97967.1"/>
    <property type="molecule type" value="Genomic_DNA"/>
</dbReference>
<evidence type="ECO:0000313" key="7">
    <source>
        <dbReference type="EMBL" id="SHG97967.1"/>
    </source>
</evidence>
<reference evidence="8" key="1">
    <citation type="submission" date="2016-11" db="EMBL/GenBank/DDBJ databases">
        <authorList>
            <person name="Varghese N."/>
            <person name="Submissions S."/>
        </authorList>
    </citation>
    <scope>NUCLEOTIDE SEQUENCE [LARGE SCALE GENOMIC DNA]</scope>
    <source>
        <strain evidence="8">DSM 16990</strain>
    </source>
</reference>